<evidence type="ECO:0000313" key="2">
    <source>
        <dbReference type="EMBL" id="KAF0022109.1"/>
    </source>
</evidence>
<feature type="non-terminal residue" evidence="2">
    <location>
        <position position="1"/>
    </location>
</feature>
<proteinExistence type="predicted"/>
<feature type="non-terminal residue" evidence="2">
    <location>
        <position position="49"/>
    </location>
</feature>
<protein>
    <submittedName>
        <fullName evidence="2">Uncharacterized protein</fullName>
    </submittedName>
</protein>
<feature type="region of interest" description="Disordered" evidence="1">
    <location>
        <begin position="1"/>
        <end position="28"/>
    </location>
</feature>
<sequence length="49" mass="5365">FQCQQGKGDPSPERLPGAGGRPVHPGQPSLLVQQWQHLHESGDSWLSYA</sequence>
<dbReference type="EMBL" id="VEVO01000153">
    <property type="protein sequence ID" value="KAF0022109.1"/>
    <property type="molecule type" value="Genomic_DNA"/>
</dbReference>
<reference evidence="2 3" key="1">
    <citation type="submission" date="2019-06" db="EMBL/GenBank/DDBJ databases">
        <title>Draft genomes of female and male turbot (Scophthalmus maximus).</title>
        <authorList>
            <person name="Xu H."/>
            <person name="Xu X.-W."/>
            <person name="Shao C."/>
            <person name="Chen S."/>
        </authorList>
    </citation>
    <scope>NUCLEOTIDE SEQUENCE [LARGE SCALE GENOMIC DNA]</scope>
    <source>
        <strain evidence="2">Ysfricsl-2016a</strain>
        <tissue evidence="2">Blood</tissue>
    </source>
</reference>
<gene>
    <name evidence="2" type="ORF">F2P81_025638</name>
</gene>
<evidence type="ECO:0000256" key="1">
    <source>
        <dbReference type="SAM" id="MobiDB-lite"/>
    </source>
</evidence>
<dbReference type="AlphaFoldDB" id="A0A6A4RP85"/>
<accession>A0A6A4RP85</accession>
<evidence type="ECO:0000313" key="3">
    <source>
        <dbReference type="Proteomes" id="UP000438429"/>
    </source>
</evidence>
<dbReference type="Proteomes" id="UP000438429">
    <property type="component" value="Unassembled WGS sequence"/>
</dbReference>
<organism evidence="2 3">
    <name type="scientific">Scophthalmus maximus</name>
    <name type="common">Turbot</name>
    <name type="synonym">Psetta maxima</name>
    <dbReference type="NCBI Taxonomy" id="52904"/>
    <lineage>
        <taxon>Eukaryota</taxon>
        <taxon>Metazoa</taxon>
        <taxon>Chordata</taxon>
        <taxon>Craniata</taxon>
        <taxon>Vertebrata</taxon>
        <taxon>Euteleostomi</taxon>
        <taxon>Actinopterygii</taxon>
        <taxon>Neopterygii</taxon>
        <taxon>Teleostei</taxon>
        <taxon>Neoteleostei</taxon>
        <taxon>Acanthomorphata</taxon>
        <taxon>Carangaria</taxon>
        <taxon>Pleuronectiformes</taxon>
        <taxon>Pleuronectoidei</taxon>
        <taxon>Scophthalmidae</taxon>
        <taxon>Scophthalmus</taxon>
    </lineage>
</organism>
<name>A0A6A4RP85_SCOMX</name>
<comment type="caution">
    <text evidence="2">The sequence shown here is derived from an EMBL/GenBank/DDBJ whole genome shotgun (WGS) entry which is preliminary data.</text>
</comment>